<evidence type="ECO:0000256" key="1">
    <source>
        <dbReference type="ARBA" id="ARBA00004651"/>
    </source>
</evidence>
<protein>
    <submittedName>
        <fullName evidence="6">Type IV secretory system conjugative DNA transfer family protein</fullName>
    </submittedName>
</protein>
<evidence type="ECO:0000256" key="5">
    <source>
        <dbReference type="ARBA" id="ARBA00023136"/>
    </source>
</evidence>
<evidence type="ECO:0000256" key="4">
    <source>
        <dbReference type="ARBA" id="ARBA00022989"/>
    </source>
</evidence>
<dbReference type="InterPro" id="IPR003688">
    <property type="entry name" value="TraG/VirD4"/>
</dbReference>
<organism evidence="6 7">
    <name type="scientific">Pseudohoeflea coraliihabitans</name>
    <dbReference type="NCBI Taxonomy" id="2860393"/>
    <lineage>
        <taxon>Bacteria</taxon>
        <taxon>Pseudomonadati</taxon>
        <taxon>Pseudomonadota</taxon>
        <taxon>Alphaproteobacteria</taxon>
        <taxon>Hyphomicrobiales</taxon>
        <taxon>Rhizobiaceae</taxon>
        <taxon>Pseudohoeflea</taxon>
    </lineage>
</organism>
<gene>
    <name evidence="6" type="ORF">KY465_18450</name>
</gene>
<sequence length="622" mass="68838">MHYRFQEPPTANTFEQGMLLVGKTGGRQIGVRTERHAVVVAGARSGKGVAIGIPNAYHWPHNLLCIDPKGEIVEAVWSEREATHGSPCYVLDPFRVANVPEDLRASYNPLEHLNPHSASAREDIRVIADGLVLRHDPRHGQWDDGAVDVLAGVIAHVVSTFPPAERSLNTVRKLLLLPPETREEFFREMVENPACGGLAENAGAIGLSTDKMSRDFVAKAPQHISWVASMDSVLSHSTFDLADLKTGKASVFLVLPARYLKEHSRFLRLFVRCALNVMMADLRGNRCLFMLDEFYALGRIDEIAISAGLMGGYGLHLMPFLQDLGQLRSLYGNEVAETFMGNADAQIFFGLSDTLTPRYVSDKIGVLTPEEIAPPLQLAPTPRRTIAQRRILGEYKDKYGPWWNRKTHVRREFEPDATAKERHAVAEANAEKAHAEAEARQRAEYEYRMRLVGSARVPADVLTKLTGKSDADGDRVAKSMVVFGPAGQVWNLKLDSYLAWDYGPARGWNVTVDRAPRLYKPTPPVLPAAEVQPADEINYGSGVLTDEMAESLPLLPSPDLAEVVPGGICCSNPDGTEKHEKAEKSGDQILEDMRADMLRELREFAVEVEAKKMKKTATENHG</sequence>
<keyword evidence="7" id="KW-1185">Reference proteome</keyword>
<keyword evidence="4" id="KW-1133">Transmembrane helix</keyword>
<accession>A0ABS6WUZ8</accession>
<proteinExistence type="predicted"/>
<evidence type="ECO:0000256" key="2">
    <source>
        <dbReference type="ARBA" id="ARBA00022475"/>
    </source>
</evidence>
<keyword evidence="5" id="KW-0472">Membrane</keyword>
<dbReference type="Proteomes" id="UP001430804">
    <property type="component" value="Unassembled WGS sequence"/>
</dbReference>
<comment type="subcellular location">
    <subcellularLocation>
        <location evidence="1">Cell membrane</location>
        <topology evidence="1">Multi-pass membrane protein</topology>
    </subcellularLocation>
</comment>
<evidence type="ECO:0000313" key="7">
    <source>
        <dbReference type="Proteomes" id="UP001430804"/>
    </source>
</evidence>
<keyword evidence="2" id="KW-1003">Cell membrane</keyword>
<evidence type="ECO:0000313" key="6">
    <source>
        <dbReference type="EMBL" id="MBW3099267.1"/>
    </source>
</evidence>
<reference evidence="6" key="1">
    <citation type="submission" date="2021-07" db="EMBL/GenBank/DDBJ databases">
        <title>Pseudohoeflea marina sp. nov. a polyhydroxyalcanoate-producing bacterium.</title>
        <authorList>
            <person name="Zheng W."/>
            <person name="Yu S."/>
            <person name="Huang Y."/>
        </authorList>
    </citation>
    <scope>NUCLEOTIDE SEQUENCE</scope>
    <source>
        <strain evidence="6">DP4N28-3</strain>
    </source>
</reference>
<dbReference type="EMBL" id="JAHWQX010000010">
    <property type="protein sequence ID" value="MBW3099267.1"/>
    <property type="molecule type" value="Genomic_DNA"/>
</dbReference>
<dbReference type="RefSeq" id="WP_219203594.1">
    <property type="nucleotide sequence ID" value="NZ_JAHWQX010000010.1"/>
</dbReference>
<comment type="caution">
    <text evidence="6">The sequence shown here is derived from an EMBL/GenBank/DDBJ whole genome shotgun (WGS) entry which is preliminary data.</text>
</comment>
<dbReference type="InterPro" id="IPR051539">
    <property type="entry name" value="T4SS-coupling_protein"/>
</dbReference>
<keyword evidence="3" id="KW-0812">Transmembrane</keyword>
<dbReference type="PANTHER" id="PTHR37937:SF1">
    <property type="entry name" value="CONJUGATIVE TRANSFER: DNA TRANSPORT"/>
    <property type="match status" value="1"/>
</dbReference>
<evidence type="ECO:0000256" key="3">
    <source>
        <dbReference type="ARBA" id="ARBA00022692"/>
    </source>
</evidence>
<dbReference type="CDD" id="cd01127">
    <property type="entry name" value="TrwB_TraG_TraD_VirD4"/>
    <property type="match status" value="1"/>
</dbReference>
<dbReference type="Pfam" id="PF02534">
    <property type="entry name" value="T4SS-DNA_transf"/>
    <property type="match status" value="1"/>
</dbReference>
<name>A0ABS6WUZ8_9HYPH</name>
<dbReference type="PANTHER" id="PTHR37937">
    <property type="entry name" value="CONJUGATIVE TRANSFER: DNA TRANSPORT"/>
    <property type="match status" value="1"/>
</dbReference>